<dbReference type="AlphaFoldDB" id="A0A1Y1S9D6"/>
<proteinExistence type="predicted"/>
<evidence type="ECO:0000313" key="2">
    <source>
        <dbReference type="EMBL" id="ORD95073.1"/>
    </source>
</evidence>
<evidence type="ECO:0000313" key="3">
    <source>
        <dbReference type="Proteomes" id="UP000192639"/>
    </source>
</evidence>
<keyword evidence="1" id="KW-0175">Coiled coil</keyword>
<dbReference type="EMBL" id="LWDP01000004">
    <property type="protein sequence ID" value="ORD95073.1"/>
    <property type="molecule type" value="Genomic_DNA"/>
</dbReference>
<protein>
    <submittedName>
        <fullName evidence="2">Uncharacterized protein</fullName>
    </submittedName>
</protein>
<reference evidence="2 3" key="1">
    <citation type="journal article" date="2017" name="Environ. Microbiol.">
        <title>Decay of the glycolytic pathway and adaptation to intranuclear parasitism within Enterocytozoonidae microsporidia.</title>
        <authorList>
            <person name="Wiredu Boakye D."/>
            <person name="Jaroenlak P."/>
            <person name="Prachumwat A."/>
            <person name="Williams T.A."/>
            <person name="Bateman K.S."/>
            <person name="Itsathitphaisarn O."/>
            <person name="Sritunyalucksana K."/>
            <person name="Paszkiewicz K.H."/>
            <person name="Moore K.A."/>
            <person name="Stentiford G.D."/>
            <person name="Williams B.A."/>
        </authorList>
    </citation>
    <scope>NUCLEOTIDE SEQUENCE [LARGE SCALE GENOMIC DNA]</scope>
    <source>
        <strain evidence="2 3">GB1</strain>
    </source>
</reference>
<feature type="coiled-coil region" evidence="1">
    <location>
        <begin position="110"/>
        <end position="144"/>
    </location>
</feature>
<evidence type="ECO:0000256" key="1">
    <source>
        <dbReference type="SAM" id="Coils"/>
    </source>
</evidence>
<organism evidence="2 3">
    <name type="scientific">Enterospora canceri</name>
    <dbReference type="NCBI Taxonomy" id="1081671"/>
    <lineage>
        <taxon>Eukaryota</taxon>
        <taxon>Fungi</taxon>
        <taxon>Fungi incertae sedis</taxon>
        <taxon>Microsporidia</taxon>
        <taxon>Enterocytozoonidae</taxon>
        <taxon>Enterospora</taxon>
    </lineage>
</organism>
<accession>A0A1Y1S9D6</accession>
<keyword evidence="3" id="KW-1185">Reference proteome</keyword>
<dbReference type="VEuPathDB" id="MicrosporidiaDB:ECANGB1_2687"/>
<gene>
    <name evidence="2" type="ORF">ECANGB1_2687</name>
</gene>
<dbReference type="Proteomes" id="UP000192639">
    <property type="component" value="Unassembled WGS sequence"/>
</dbReference>
<comment type="caution">
    <text evidence="2">The sequence shown here is derived from an EMBL/GenBank/DDBJ whole genome shotgun (WGS) entry which is preliminary data.</text>
</comment>
<name>A0A1Y1S9D6_9MICR</name>
<sequence length="240" mass="27329">MLLLSIGFVFSASHRETSVVGSLIDICSQSIQLAQTKIGQDEEISELLTTLNSQFSDFANVGFDDKEKMVREQYDEFITRINQMDVNQVNDAISEYENSMLLISINYSSLDDVEAKHSELSSSIDKLKEVCELYENQKKELLKCCLYCKMVKLYHELHQQKSESGRSDVGILDDNSHLLEVEHFYFDDSGLSSDTDMIGICKVVNENVCKLVDMRKELQVLRAKRNALIQDCVLSTKTLN</sequence>